<evidence type="ECO:0000256" key="4">
    <source>
        <dbReference type="ARBA" id="ARBA00022692"/>
    </source>
</evidence>
<evidence type="ECO:0000259" key="9">
    <source>
        <dbReference type="Pfam" id="PF25183"/>
    </source>
</evidence>
<dbReference type="OrthoDB" id="9768147at2"/>
<dbReference type="Pfam" id="PF25183">
    <property type="entry name" value="OMP_b-brl_4"/>
    <property type="match status" value="2"/>
</dbReference>
<evidence type="ECO:0000256" key="3">
    <source>
        <dbReference type="ARBA" id="ARBA00022452"/>
    </source>
</evidence>
<sequence>MRKIALLASLLLAPFCMLMAQVTTGTISGSVKVTEGKPVAGATITATLQSTGSVYTSTSRDNGRYTLPNLLVGGPYTITFKFIGLKDEVINDVYVTLGTPLVINSVLQDAANTLNDVKVTANSGKSPISSQRTGAATYISSRMMQAAPTISRSIQDFARLAPQAKVGSNSTSGNGAGISIGGQGNRYNQFSVDGANANDGFGLSSTGANGGQANLNPISVETIQEVQIVMSPYDVTQGGFTGGGINAVTKSGTNTFHGSAYGQYQNQNFIGKSPGYDSGIARIQLPSFKNSTYGASLGGPIIKNKLFFYANVERFKKTTPLAYDPTVAGSGSLINTKVMDSLKTYLMDKWGYDPGTYGAISLENQSTSVFARIDWNINSKHKLAFRYNHVDGSNDNISRGPTSAVFSNGGYIYRNKTNSFVAELNSSFNSNASNVLRITYSAIRDNNGSKNPFPTISIYQTNQDNKQNILYNIGTSNSFHANGLKQDVITITDNFTLYKGKHTLTFGTNNEFFKSDNIFLQNFFGNYTFGSTGTYANPNVANFVNGANPTTYQVGFSNSTDKNDKANAKLSTGQFSVYAQDLFTVNDRLRFTYGIRLDLPMFFTSPAENTAFNTAFASYGVQTNQKPSAQLLYSPRVGFNWDVKGDATTQLRGGVGLFTGRVPFVWVSNQYTNTGVASSAYNPNAAAITAANIKFNYVANDAHKGAYLPAAGTPSNLINVTDKKFKFPQVLRGNLAVDHKLNIWGLIGTLEAVYTKTVNNAYVSNLNLSENGEGTVTLGPTKRPLWTTRANTTYGDVMKLNNTSKGYAYNLTAQIQKPLSRGWSGSIAYTYGHSTSLSDMTSSVATSNWRGTLVANGLNHPDVATSNFNLGSRIVAYVSKEFKYAKHFGTTITLIYTGQSGQRLSYLYGSNILGDDPSSPSAATTLVYLPKTQAEANFVDIKGGATATQQWADFQSFVSNNSYLKSHLGEVTKRNADKMPFESHFDLRLAQDFYIKGSHKIQLFVDVFNITNLINKDWGWSYVTSTSGDGLFTSSKTLFTVINSGAQTQDGAAITPTAANPGLQFNAASFRKIKGTRRIYDVSDFNSRWNSQIGIRYSF</sequence>
<dbReference type="InterPro" id="IPR013784">
    <property type="entry name" value="Carb-bd-like_fold"/>
</dbReference>
<accession>A0A1N7K5I3</accession>
<keyword evidence="6" id="KW-0998">Cell outer membrane</keyword>
<evidence type="ECO:0000313" key="11">
    <source>
        <dbReference type="Proteomes" id="UP000186917"/>
    </source>
</evidence>
<evidence type="ECO:0000256" key="7">
    <source>
        <dbReference type="SAM" id="SignalP"/>
    </source>
</evidence>
<gene>
    <name evidence="10" type="ORF">SAMN05421788_1019</name>
</gene>
<dbReference type="Pfam" id="PF07715">
    <property type="entry name" value="Plug"/>
    <property type="match status" value="1"/>
</dbReference>
<dbReference type="GO" id="GO:0009279">
    <property type="term" value="C:cell outer membrane"/>
    <property type="evidence" value="ECO:0007669"/>
    <property type="project" value="UniProtKB-SubCell"/>
</dbReference>
<dbReference type="InterPro" id="IPR039426">
    <property type="entry name" value="TonB-dep_rcpt-like"/>
</dbReference>
<dbReference type="InterPro" id="IPR012910">
    <property type="entry name" value="Plug_dom"/>
</dbReference>
<feature type="domain" description="TonB-dependent receptor plug" evidence="8">
    <location>
        <begin position="133"/>
        <end position="245"/>
    </location>
</feature>
<keyword evidence="2" id="KW-0813">Transport</keyword>
<dbReference type="EMBL" id="FTOR01000001">
    <property type="protein sequence ID" value="SIS56816.1"/>
    <property type="molecule type" value="Genomic_DNA"/>
</dbReference>
<dbReference type="Proteomes" id="UP000186917">
    <property type="component" value="Unassembled WGS sequence"/>
</dbReference>
<dbReference type="Gene3D" id="2.40.170.20">
    <property type="entry name" value="TonB-dependent receptor, beta-barrel domain"/>
    <property type="match status" value="1"/>
</dbReference>
<name>A0A1N7K5I3_9BACT</name>
<dbReference type="PANTHER" id="PTHR30069:SF46">
    <property type="entry name" value="OAR PROTEIN"/>
    <property type="match status" value="1"/>
</dbReference>
<reference evidence="11" key="1">
    <citation type="submission" date="2017-01" db="EMBL/GenBank/DDBJ databases">
        <authorList>
            <person name="Varghese N."/>
            <person name="Submissions S."/>
        </authorList>
    </citation>
    <scope>NUCLEOTIDE SEQUENCE [LARGE SCALE GENOMIC DNA]</scope>
    <source>
        <strain evidence="11">DSM 21054</strain>
    </source>
</reference>
<dbReference type="GO" id="GO:0030246">
    <property type="term" value="F:carbohydrate binding"/>
    <property type="evidence" value="ECO:0007669"/>
    <property type="project" value="InterPro"/>
</dbReference>
<keyword evidence="10" id="KW-0675">Receptor</keyword>
<feature type="domain" description="TonB-dependent transporter Oar-like beta-barrel" evidence="9">
    <location>
        <begin position="363"/>
        <end position="1033"/>
    </location>
</feature>
<feature type="chain" id="PRO_5012071556" evidence="7">
    <location>
        <begin position="21"/>
        <end position="1099"/>
    </location>
</feature>
<dbReference type="SUPFAM" id="SSF56935">
    <property type="entry name" value="Porins"/>
    <property type="match status" value="1"/>
</dbReference>
<dbReference type="Gene3D" id="2.170.130.10">
    <property type="entry name" value="TonB-dependent receptor, plug domain"/>
    <property type="match status" value="1"/>
</dbReference>
<organism evidence="10 11">
    <name type="scientific">Filimonas lacunae</name>
    <dbReference type="NCBI Taxonomy" id="477680"/>
    <lineage>
        <taxon>Bacteria</taxon>
        <taxon>Pseudomonadati</taxon>
        <taxon>Bacteroidota</taxon>
        <taxon>Chitinophagia</taxon>
        <taxon>Chitinophagales</taxon>
        <taxon>Chitinophagaceae</taxon>
        <taxon>Filimonas</taxon>
    </lineage>
</organism>
<dbReference type="InterPro" id="IPR036942">
    <property type="entry name" value="Beta-barrel_TonB_sf"/>
</dbReference>
<evidence type="ECO:0000256" key="6">
    <source>
        <dbReference type="ARBA" id="ARBA00023237"/>
    </source>
</evidence>
<feature type="domain" description="TonB-dependent transporter Oar-like beta-barrel" evidence="9">
    <location>
        <begin position="248"/>
        <end position="325"/>
    </location>
</feature>
<feature type="signal peptide" evidence="7">
    <location>
        <begin position="1"/>
        <end position="20"/>
    </location>
</feature>
<comment type="subcellular location">
    <subcellularLocation>
        <location evidence="1">Cell outer membrane</location>
        <topology evidence="1">Multi-pass membrane protein</topology>
    </subcellularLocation>
</comment>
<proteinExistence type="predicted"/>
<keyword evidence="3" id="KW-1134">Transmembrane beta strand</keyword>
<dbReference type="InterPro" id="IPR037066">
    <property type="entry name" value="Plug_dom_sf"/>
</dbReference>
<dbReference type="PANTHER" id="PTHR30069">
    <property type="entry name" value="TONB-DEPENDENT OUTER MEMBRANE RECEPTOR"/>
    <property type="match status" value="1"/>
</dbReference>
<evidence type="ECO:0000256" key="2">
    <source>
        <dbReference type="ARBA" id="ARBA00022448"/>
    </source>
</evidence>
<keyword evidence="5" id="KW-0472">Membrane</keyword>
<dbReference type="InterPro" id="IPR057601">
    <property type="entry name" value="Oar-like_b-barrel"/>
</dbReference>
<dbReference type="GO" id="GO:0015344">
    <property type="term" value="F:siderophore uptake transmembrane transporter activity"/>
    <property type="evidence" value="ECO:0007669"/>
    <property type="project" value="TreeGrafter"/>
</dbReference>
<dbReference type="Gene3D" id="2.60.40.1120">
    <property type="entry name" value="Carboxypeptidase-like, regulatory domain"/>
    <property type="match status" value="1"/>
</dbReference>
<dbReference type="GO" id="GO:0044718">
    <property type="term" value="P:siderophore transmembrane transport"/>
    <property type="evidence" value="ECO:0007669"/>
    <property type="project" value="TreeGrafter"/>
</dbReference>
<protein>
    <submittedName>
        <fullName evidence="10">Outer membrane receptor proteins, mostly Fe transport</fullName>
    </submittedName>
</protein>
<dbReference type="Pfam" id="PF13620">
    <property type="entry name" value="CarboxypepD_reg"/>
    <property type="match status" value="1"/>
</dbReference>
<evidence type="ECO:0000256" key="1">
    <source>
        <dbReference type="ARBA" id="ARBA00004571"/>
    </source>
</evidence>
<keyword evidence="4" id="KW-0812">Transmembrane</keyword>
<dbReference type="STRING" id="477680.SAMN05421788_1019"/>
<keyword evidence="11" id="KW-1185">Reference proteome</keyword>
<evidence type="ECO:0000313" key="10">
    <source>
        <dbReference type="EMBL" id="SIS56816.1"/>
    </source>
</evidence>
<dbReference type="AlphaFoldDB" id="A0A1N7K5I3"/>
<dbReference type="RefSeq" id="WP_084205956.1">
    <property type="nucleotide sequence ID" value="NZ_AP017422.1"/>
</dbReference>
<dbReference type="SUPFAM" id="SSF49452">
    <property type="entry name" value="Starch-binding domain-like"/>
    <property type="match status" value="1"/>
</dbReference>
<evidence type="ECO:0000256" key="5">
    <source>
        <dbReference type="ARBA" id="ARBA00023136"/>
    </source>
</evidence>
<keyword evidence="7" id="KW-0732">Signal</keyword>
<evidence type="ECO:0000259" key="8">
    <source>
        <dbReference type="Pfam" id="PF07715"/>
    </source>
</evidence>